<reference evidence="1" key="2">
    <citation type="submission" date="2025-09" db="UniProtKB">
        <authorList>
            <consortium name="Ensembl"/>
        </authorList>
    </citation>
    <scope>IDENTIFICATION</scope>
</reference>
<sequence>MGCGLGLWCMPSGHCQWETRCSSRLQMLSQLLGQRPARHDVHERGTLVRIFSCDSSRHGLPGFVPARSTV</sequence>
<dbReference type="Proteomes" id="UP000233140">
    <property type="component" value="Unassembled WGS sequence"/>
</dbReference>
<evidence type="ECO:0000313" key="2">
    <source>
        <dbReference type="Proteomes" id="UP000233140"/>
    </source>
</evidence>
<evidence type="ECO:0000313" key="1">
    <source>
        <dbReference type="Ensembl" id="ENSMLEP00000006960.1"/>
    </source>
</evidence>
<name>A0A2K5XUJ8_MANLE</name>
<proteinExistence type="predicted"/>
<dbReference type="Ensembl" id="ENSMLET00000030224.1">
    <property type="protein sequence ID" value="ENSMLEP00000006960.1"/>
    <property type="gene ID" value="ENSMLEG00000027419.1"/>
</dbReference>
<organism evidence="1 2">
    <name type="scientific">Mandrillus leucophaeus</name>
    <name type="common">Drill</name>
    <name type="synonym">Papio leucophaeus</name>
    <dbReference type="NCBI Taxonomy" id="9568"/>
    <lineage>
        <taxon>Eukaryota</taxon>
        <taxon>Metazoa</taxon>
        <taxon>Chordata</taxon>
        <taxon>Craniata</taxon>
        <taxon>Vertebrata</taxon>
        <taxon>Euteleostomi</taxon>
        <taxon>Mammalia</taxon>
        <taxon>Eutheria</taxon>
        <taxon>Euarchontoglires</taxon>
        <taxon>Primates</taxon>
        <taxon>Haplorrhini</taxon>
        <taxon>Catarrhini</taxon>
        <taxon>Cercopithecidae</taxon>
        <taxon>Cercopithecinae</taxon>
        <taxon>Mandrillus</taxon>
    </lineage>
</organism>
<accession>A0A2K5XUJ8</accession>
<keyword evidence="2" id="KW-1185">Reference proteome</keyword>
<protein>
    <submittedName>
        <fullName evidence="1">Uncharacterized protein</fullName>
    </submittedName>
</protein>
<dbReference type="AlphaFoldDB" id="A0A2K5XUJ8"/>
<reference evidence="1" key="1">
    <citation type="submission" date="2025-08" db="UniProtKB">
        <authorList>
            <consortium name="Ensembl"/>
        </authorList>
    </citation>
    <scope>IDENTIFICATION</scope>
</reference>